<keyword evidence="7" id="KW-0812">Transmembrane</keyword>
<reference evidence="9 10" key="1">
    <citation type="submission" date="2016-10" db="EMBL/GenBank/DDBJ databases">
        <authorList>
            <person name="Varghese N."/>
            <person name="Submissions S."/>
        </authorList>
    </citation>
    <scope>NUCLEOTIDE SEQUENCE [LARGE SCALE GENOMIC DNA]</scope>
    <source>
        <strain evidence="9 10">DSM 18839</strain>
    </source>
</reference>
<comment type="catalytic activity">
    <reaction evidence="1">
        <text>ATP + protein L-histidine = ADP + protein N-phospho-L-histidine.</text>
        <dbReference type="EC" id="2.7.13.3"/>
    </reaction>
</comment>
<dbReference type="InterPro" id="IPR003594">
    <property type="entry name" value="HATPase_dom"/>
</dbReference>
<gene>
    <name evidence="9" type="ORF">SAMN05660686_01836</name>
</gene>
<dbReference type="InterPro" id="IPR050980">
    <property type="entry name" value="2C_sensor_his_kinase"/>
</dbReference>
<sequence length="504" mass="54289">MNQGPPASVFSRYSRSIAAKLLIVLILFLVVPAVLYGRFQMADQERRAFMLESVRSHGAAIAQALADDVGRPEADVFADVPERLHLFETPGMRLRLLFSPAGDDNVADFFYVATTPPSSAEQLEVERRLFRETGLLSDVWSSCSGMLELSRVTPVPDGGRELLVSITPIRTAQGCWALIASLALEDEVAASLIEPYWQRPEVIAAVVIYMAMASILIVVLLDVRGALRRFERHAQRIASAGGAGRSFRRLNRVPELDGVAGEFDAMVQRLHDVAVDIRASAEEQVHALKTPIGTIAQSIEALRRAVPSDNARAHRMLGIIDQSRQRLSSLIVAGQRTTEAAALLASPPRDPVRIDVLLRGLCADFEGPCEARGIHLHAEIAAEAVVLGSDEMLEAVFENVIENAVGFSPKGATVSVRLGRVAGDVRIVVRDVGPGASNEVLGQLFDKGFTKRPAAAVDEGGGGHFGLGMWIVSRNVEALNGSVSARNAEPGLEVTISLPIAEKP</sequence>
<evidence type="ECO:0000256" key="6">
    <source>
        <dbReference type="ARBA" id="ARBA00023012"/>
    </source>
</evidence>
<keyword evidence="10" id="KW-1185">Reference proteome</keyword>
<keyword evidence="6" id="KW-0902">Two-component regulatory system</keyword>
<dbReference type="PROSITE" id="PS50109">
    <property type="entry name" value="HIS_KIN"/>
    <property type="match status" value="1"/>
</dbReference>
<dbReference type="PANTHER" id="PTHR44936:SF9">
    <property type="entry name" value="SENSOR PROTEIN CREC"/>
    <property type="match status" value="1"/>
</dbReference>
<evidence type="ECO:0000256" key="3">
    <source>
        <dbReference type="ARBA" id="ARBA00022553"/>
    </source>
</evidence>
<dbReference type="Gene3D" id="1.10.287.130">
    <property type="match status" value="1"/>
</dbReference>
<feature type="transmembrane region" description="Helical" evidence="7">
    <location>
        <begin position="17"/>
        <end position="37"/>
    </location>
</feature>
<evidence type="ECO:0000256" key="7">
    <source>
        <dbReference type="SAM" id="Phobius"/>
    </source>
</evidence>
<keyword evidence="3" id="KW-0597">Phosphoprotein</keyword>
<dbReference type="GO" id="GO:0004673">
    <property type="term" value="F:protein histidine kinase activity"/>
    <property type="evidence" value="ECO:0007669"/>
    <property type="project" value="UniProtKB-EC"/>
</dbReference>
<dbReference type="Gene3D" id="3.30.565.10">
    <property type="entry name" value="Histidine kinase-like ATPase, C-terminal domain"/>
    <property type="match status" value="1"/>
</dbReference>
<evidence type="ECO:0000313" key="9">
    <source>
        <dbReference type="EMBL" id="SDF62873.1"/>
    </source>
</evidence>
<dbReference type="GO" id="GO:0000160">
    <property type="term" value="P:phosphorelay signal transduction system"/>
    <property type="evidence" value="ECO:0007669"/>
    <property type="project" value="UniProtKB-KW"/>
</dbReference>
<dbReference type="PANTHER" id="PTHR44936">
    <property type="entry name" value="SENSOR PROTEIN CREC"/>
    <property type="match status" value="1"/>
</dbReference>
<dbReference type="Proteomes" id="UP000198615">
    <property type="component" value="Unassembled WGS sequence"/>
</dbReference>
<dbReference type="SMART" id="SM00387">
    <property type="entry name" value="HATPase_c"/>
    <property type="match status" value="1"/>
</dbReference>
<evidence type="ECO:0000256" key="5">
    <source>
        <dbReference type="ARBA" id="ARBA00022777"/>
    </source>
</evidence>
<dbReference type="RefSeq" id="WP_051243595.1">
    <property type="nucleotide sequence ID" value="NZ_FNBW01000005.1"/>
</dbReference>
<dbReference type="EC" id="2.7.13.3" evidence="2"/>
<evidence type="ECO:0000259" key="8">
    <source>
        <dbReference type="PROSITE" id="PS50109"/>
    </source>
</evidence>
<dbReference type="Pfam" id="PF02518">
    <property type="entry name" value="HATPase_c"/>
    <property type="match status" value="1"/>
</dbReference>
<evidence type="ECO:0000256" key="1">
    <source>
        <dbReference type="ARBA" id="ARBA00000085"/>
    </source>
</evidence>
<dbReference type="EMBL" id="FNBW01000005">
    <property type="protein sequence ID" value="SDF62873.1"/>
    <property type="molecule type" value="Genomic_DNA"/>
</dbReference>
<dbReference type="InterPro" id="IPR005467">
    <property type="entry name" value="His_kinase_dom"/>
</dbReference>
<keyword evidence="7" id="KW-0472">Membrane</keyword>
<accession>A0A8G2EY06</accession>
<organism evidence="9 10">
    <name type="scientific">Thalassobaculum litoreum DSM 18839</name>
    <dbReference type="NCBI Taxonomy" id="1123362"/>
    <lineage>
        <taxon>Bacteria</taxon>
        <taxon>Pseudomonadati</taxon>
        <taxon>Pseudomonadota</taxon>
        <taxon>Alphaproteobacteria</taxon>
        <taxon>Rhodospirillales</taxon>
        <taxon>Thalassobaculaceae</taxon>
        <taxon>Thalassobaculum</taxon>
    </lineage>
</organism>
<evidence type="ECO:0000313" key="10">
    <source>
        <dbReference type="Proteomes" id="UP000198615"/>
    </source>
</evidence>
<feature type="domain" description="Histidine kinase" evidence="8">
    <location>
        <begin position="283"/>
        <end position="502"/>
    </location>
</feature>
<keyword evidence="5 9" id="KW-0418">Kinase</keyword>
<protein>
    <recommendedName>
        <fullName evidence="2">histidine kinase</fullName>
        <ecNumber evidence="2">2.7.13.3</ecNumber>
    </recommendedName>
</protein>
<dbReference type="OrthoDB" id="9805942at2"/>
<keyword evidence="7" id="KW-1133">Transmembrane helix</keyword>
<feature type="transmembrane region" description="Helical" evidence="7">
    <location>
        <begin position="202"/>
        <end position="221"/>
    </location>
</feature>
<dbReference type="SUPFAM" id="SSF55874">
    <property type="entry name" value="ATPase domain of HSP90 chaperone/DNA topoisomerase II/histidine kinase"/>
    <property type="match status" value="1"/>
</dbReference>
<comment type="caution">
    <text evidence="9">The sequence shown here is derived from an EMBL/GenBank/DDBJ whole genome shotgun (WGS) entry which is preliminary data.</text>
</comment>
<dbReference type="InterPro" id="IPR036890">
    <property type="entry name" value="HATPase_C_sf"/>
</dbReference>
<proteinExistence type="predicted"/>
<evidence type="ECO:0000256" key="2">
    <source>
        <dbReference type="ARBA" id="ARBA00012438"/>
    </source>
</evidence>
<keyword evidence="4" id="KW-0808">Transferase</keyword>
<name>A0A8G2EY06_9PROT</name>
<dbReference type="AlphaFoldDB" id="A0A8G2EY06"/>
<evidence type="ECO:0000256" key="4">
    <source>
        <dbReference type="ARBA" id="ARBA00022679"/>
    </source>
</evidence>